<evidence type="ECO:0000313" key="19">
    <source>
        <dbReference type="Proteomes" id="UP000186364"/>
    </source>
</evidence>
<protein>
    <submittedName>
        <fullName evidence="18">TonB-dependent receptor</fullName>
    </submittedName>
</protein>
<evidence type="ECO:0000256" key="7">
    <source>
        <dbReference type="ARBA" id="ARBA00022729"/>
    </source>
</evidence>
<keyword evidence="19" id="KW-1185">Reference proteome</keyword>
<dbReference type="GO" id="GO:0015344">
    <property type="term" value="F:siderophore uptake transmembrane transporter activity"/>
    <property type="evidence" value="ECO:0007669"/>
    <property type="project" value="TreeGrafter"/>
</dbReference>
<organism evidence="18 19">
    <name type="scientific">Xaviernesmea oryzae</name>
    <dbReference type="NCBI Taxonomy" id="464029"/>
    <lineage>
        <taxon>Bacteria</taxon>
        <taxon>Pseudomonadati</taxon>
        <taxon>Pseudomonadota</taxon>
        <taxon>Alphaproteobacteria</taxon>
        <taxon>Hyphomicrobiales</taxon>
        <taxon>Rhizobiaceae</taxon>
        <taxon>Rhizobium/Agrobacterium group</taxon>
        <taxon>Xaviernesmea</taxon>
    </lineage>
</organism>
<dbReference type="PANTHER" id="PTHR32552:SF68">
    <property type="entry name" value="FERRICHROME OUTER MEMBRANE TRANSPORTER_PHAGE RECEPTOR"/>
    <property type="match status" value="1"/>
</dbReference>
<evidence type="ECO:0000256" key="1">
    <source>
        <dbReference type="ARBA" id="ARBA00004571"/>
    </source>
</evidence>
<evidence type="ECO:0000256" key="12">
    <source>
        <dbReference type="ARBA" id="ARBA00023170"/>
    </source>
</evidence>
<evidence type="ECO:0000256" key="9">
    <source>
        <dbReference type="ARBA" id="ARBA00023065"/>
    </source>
</evidence>
<feature type="domain" description="TonB-dependent receptor-like beta-barrel" evidence="16">
    <location>
        <begin position="277"/>
        <end position="720"/>
    </location>
</feature>
<dbReference type="InterPro" id="IPR039426">
    <property type="entry name" value="TonB-dep_rcpt-like"/>
</dbReference>
<evidence type="ECO:0000256" key="8">
    <source>
        <dbReference type="ARBA" id="ARBA00023004"/>
    </source>
</evidence>
<reference evidence="18 19" key="1">
    <citation type="submission" date="2016-09" db="EMBL/GenBank/DDBJ databases">
        <title>Rhizobium sp. nov., a novel species isolated from the rice rhizosphere.</title>
        <authorList>
            <person name="Zhao J."/>
            <person name="Zhang X."/>
        </authorList>
    </citation>
    <scope>NUCLEOTIDE SEQUENCE [LARGE SCALE GENOMIC DNA]</scope>
    <source>
        <strain evidence="18 19">1.7048</strain>
    </source>
</reference>
<dbReference type="Gene3D" id="2.170.130.10">
    <property type="entry name" value="TonB-dependent receptor, plug domain"/>
    <property type="match status" value="1"/>
</dbReference>
<evidence type="ECO:0000256" key="4">
    <source>
        <dbReference type="ARBA" id="ARBA00022452"/>
    </source>
</evidence>
<dbReference type="GO" id="GO:0015891">
    <property type="term" value="P:siderophore transport"/>
    <property type="evidence" value="ECO:0007669"/>
    <property type="project" value="InterPro"/>
</dbReference>
<keyword evidence="13 14" id="KW-0998">Cell outer membrane</keyword>
<dbReference type="Pfam" id="PF00593">
    <property type="entry name" value="TonB_dep_Rec_b-barrel"/>
    <property type="match status" value="1"/>
</dbReference>
<dbReference type="GO" id="GO:0009279">
    <property type="term" value="C:cell outer membrane"/>
    <property type="evidence" value="ECO:0007669"/>
    <property type="project" value="UniProtKB-SubCell"/>
</dbReference>
<dbReference type="InterPro" id="IPR012910">
    <property type="entry name" value="Plug_dom"/>
</dbReference>
<keyword evidence="7" id="KW-0732">Signal</keyword>
<dbReference type="Pfam" id="PF07715">
    <property type="entry name" value="Plug"/>
    <property type="match status" value="1"/>
</dbReference>
<dbReference type="FunFam" id="2.170.130.10:FF:000001">
    <property type="entry name" value="Catecholate siderophore TonB-dependent receptor"/>
    <property type="match status" value="1"/>
</dbReference>
<sequence length="751" mass="81187">MSLFSSSFPHSVRLAWGRAALGILLTSAAVGPSWAQERPAIELDTATTRARHPGAEEATVLPTITATDRPEHGPDPVEGVAAHVTVTATKTDTPLIDVPQAISVVPRAQLDQQGVKSVADSLRYTPGVFADTRIGGVLESVFLRGFGGFAAGATNPQFLDGLPLAKGDGWAAQVIDPYALERVEVLRGPASVLYGQASPGGIVNMVSKRPTDEPFHEVTLTTGNRDRAEAAFDLGGPITKDGEWSYRFSGLGRRVDEQADFSKQQRVLLAPTLAWAPDADTSLTVFGFYQNDPHNNFAGWLPANGTLFPNPAGRIPRSFFPGEPDFDSYDRQQTMIGYAFEHRFDETWTLRQNLRYADVDTSFEGVAGNFVFPFGATSSQLNRAASWSDESLDGLSIDNQAEARFDTGALRHTVLLGLSYQGSWADTLASGFGDAPPIDYRAPVYGRPFARPPVAQDDRQDWSRTGIYVQDQIRIDRLALTFGGRQDWSMLDTKDRLGGGTTHQDDQAFTGRVGAVYLFDNGLAPYASYSTSFEPVLGTAFGGEAFEPTTARQTEVGIKYQPPGKDSFVGLSGFDITQENVGTVDPLHPFYKVQTGEVRSRGIEVEARAALTDRLDLIGAYTWLDTTVQKDTDPLALGKRFVAVPDVLASLWTTYHFTDGALAGLSLSGGARYVGKSAGDPVNSFSVPATTLFDAAIRYDVGAMRPDLTGVQAALNVTNLFDKRTVSSCFNAGGCFYGNGRLVTASLSYRW</sequence>
<evidence type="ECO:0000256" key="14">
    <source>
        <dbReference type="PROSITE-ProRule" id="PRU01360"/>
    </source>
</evidence>
<dbReference type="Gene3D" id="2.40.170.20">
    <property type="entry name" value="TonB-dependent receptor, beta-barrel domain"/>
    <property type="match status" value="1"/>
</dbReference>
<evidence type="ECO:0000256" key="5">
    <source>
        <dbReference type="ARBA" id="ARBA00022496"/>
    </source>
</evidence>
<keyword evidence="6 14" id="KW-0812">Transmembrane</keyword>
<dbReference type="Proteomes" id="UP000186364">
    <property type="component" value="Unassembled WGS sequence"/>
</dbReference>
<evidence type="ECO:0000256" key="13">
    <source>
        <dbReference type="ARBA" id="ARBA00023237"/>
    </source>
</evidence>
<dbReference type="InterPro" id="IPR000531">
    <property type="entry name" value="Beta-barrel_TonB"/>
</dbReference>
<comment type="similarity">
    <text evidence="2 14 15">Belongs to the TonB-dependent receptor family.</text>
</comment>
<comment type="subcellular location">
    <subcellularLocation>
        <location evidence="1 14">Cell outer membrane</location>
        <topology evidence="1 14">Multi-pass membrane protein</topology>
    </subcellularLocation>
</comment>
<dbReference type="CDD" id="cd01347">
    <property type="entry name" value="ligand_gated_channel"/>
    <property type="match status" value="1"/>
</dbReference>
<dbReference type="AlphaFoldDB" id="A0A1Q9AYS2"/>
<evidence type="ECO:0000256" key="6">
    <source>
        <dbReference type="ARBA" id="ARBA00022692"/>
    </source>
</evidence>
<keyword evidence="5" id="KW-0410">Iron transport</keyword>
<keyword evidence="11 14" id="KW-0472">Membrane</keyword>
<proteinExistence type="inferred from homology"/>
<dbReference type="OrthoDB" id="9760333at2"/>
<dbReference type="RefSeq" id="WP_075627122.1">
    <property type="nucleotide sequence ID" value="NZ_FOAM01000029.1"/>
</dbReference>
<feature type="domain" description="TonB-dependent receptor plug" evidence="17">
    <location>
        <begin position="95"/>
        <end position="202"/>
    </location>
</feature>
<evidence type="ECO:0000256" key="11">
    <source>
        <dbReference type="ARBA" id="ARBA00023136"/>
    </source>
</evidence>
<name>A0A1Q9AYS2_9HYPH</name>
<accession>A0A1Q9AYS2</accession>
<keyword evidence="3 14" id="KW-0813">Transport</keyword>
<comment type="caution">
    <text evidence="18">The sequence shown here is derived from an EMBL/GenBank/DDBJ whole genome shotgun (WGS) entry which is preliminary data.</text>
</comment>
<evidence type="ECO:0000256" key="2">
    <source>
        <dbReference type="ARBA" id="ARBA00009810"/>
    </source>
</evidence>
<dbReference type="GO" id="GO:0038023">
    <property type="term" value="F:signaling receptor activity"/>
    <property type="evidence" value="ECO:0007669"/>
    <property type="project" value="InterPro"/>
</dbReference>
<evidence type="ECO:0000256" key="3">
    <source>
        <dbReference type="ARBA" id="ARBA00022448"/>
    </source>
</evidence>
<gene>
    <name evidence="18" type="ORF">BJF93_19955</name>
</gene>
<dbReference type="FunFam" id="2.40.170.20:FF:000005">
    <property type="entry name" value="TonB-dependent siderophore receptor"/>
    <property type="match status" value="1"/>
</dbReference>
<evidence type="ECO:0000256" key="15">
    <source>
        <dbReference type="RuleBase" id="RU003357"/>
    </source>
</evidence>
<keyword evidence="9" id="KW-0406">Ion transport</keyword>
<evidence type="ECO:0000256" key="10">
    <source>
        <dbReference type="ARBA" id="ARBA00023077"/>
    </source>
</evidence>
<keyword evidence="12 18" id="KW-0675">Receptor</keyword>
<dbReference type="SUPFAM" id="SSF56935">
    <property type="entry name" value="Porins"/>
    <property type="match status" value="1"/>
</dbReference>
<dbReference type="InterPro" id="IPR037066">
    <property type="entry name" value="Plug_dom_sf"/>
</dbReference>
<evidence type="ECO:0000259" key="17">
    <source>
        <dbReference type="Pfam" id="PF07715"/>
    </source>
</evidence>
<dbReference type="NCBIfam" id="TIGR01783">
    <property type="entry name" value="TonB-siderophor"/>
    <property type="match status" value="1"/>
</dbReference>
<keyword evidence="8" id="KW-0408">Iron</keyword>
<evidence type="ECO:0000259" key="16">
    <source>
        <dbReference type="Pfam" id="PF00593"/>
    </source>
</evidence>
<dbReference type="InterPro" id="IPR036942">
    <property type="entry name" value="Beta-barrel_TonB_sf"/>
</dbReference>
<evidence type="ECO:0000313" key="18">
    <source>
        <dbReference type="EMBL" id="OLP60598.1"/>
    </source>
</evidence>
<dbReference type="PANTHER" id="PTHR32552">
    <property type="entry name" value="FERRICHROME IRON RECEPTOR-RELATED"/>
    <property type="match status" value="1"/>
</dbReference>
<keyword evidence="10 15" id="KW-0798">TonB box</keyword>
<dbReference type="EMBL" id="MKIP01000035">
    <property type="protein sequence ID" value="OLP60598.1"/>
    <property type="molecule type" value="Genomic_DNA"/>
</dbReference>
<dbReference type="PROSITE" id="PS52016">
    <property type="entry name" value="TONB_DEPENDENT_REC_3"/>
    <property type="match status" value="1"/>
</dbReference>
<dbReference type="InterPro" id="IPR010105">
    <property type="entry name" value="TonB_sidphr_rcpt"/>
</dbReference>
<keyword evidence="4 14" id="KW-1134">Transmembrane beta strand</keyword>